<keyword evidence="2" id="KW-1185">Reference proteome</keyword>
<name>A0A0D9ZJH9_9ORYZ</name>
<organism evidence="1">
    <name type="scientific">Oryza glumipatula</name>
    <dbReference type="NCBI Taxonomy" id="40148"/>
    <lineage>
        <taxon>Eukaryota</taxon>
        <taxon>Viridiplantae</taxon>
        <taxon>Streptophyta</taxon>
        <taxon>Embryophyta</taxon>
        <taxon>Tracheophyta</taxon>
        <taxon>Spermatophyta</taxon>
        <taxon>Magnoliopsida</taxon>
        <taxon>Liliopsida</taxon>
        <taxon>Poales</taxon>
        <taxon>Poaceae</taxon>
        <taxon>BOP clade</taxon>
        <taxon>Oryzoideae</taxon>
        <taxon>Oryzeae</taxon>
        <taxon>Oryzinae</taxon>
        <taxon>Oryza</taxon>
    </lineage>
</organism>
<evidence type="ECO:0000313" key="1">
    <source>
        <dbReference type="EnsemblPlants" id="OGLUM04G08870.1"/>
    </source>
</evidence>
<reference evidence="1" key="2">
    <citation type="submission" date="2018-05" db="EMBL/GenBank/DDBJ databases">
        <title>OgluRS3 (Oryza glumaepatula Reference Sequence Version 3).</title>
        <authorList>
            <person name="Zhang J."/>
            <person name="Kudrna D."/>
            <person name="Lee S."/>
            <person name="Talag J."/>
            <person name="Welchert J."/>
            <person name="Wing R.A."/>
        </authorList>
    </citation>
    <scope>NUCLEOTIDE SEQUENCE [LARGE SCALE GENOMIC DNA]</scope>
</reference>
<dbReference type="AlphaFoldDB" id="A0A0D9ZJH9"/>
<evidence type="ECO:0000313" key="2">
    <source>
        <dbReference type="Proteomes" id="UP000026961"/>
    </source>
</evidence>
<dbReference type="Gramene" id="OGLUM04G08870.1">
    <property type="protein sequence ID" value="OGLUM04G08870.1"/>
    <property type="gene ID" value="OGLUM04G08870"/>
</dbReference>
<dbReference type="Proteomes" id="UP000026961">
    <property type="component" value="Chromosome 4"/>
</dbReference>
<sequence length="188" mass="20340">MCVATSISITGIDDKVISTVYRVPVEKSDAYDGLFPTGTNGATSDEVKTKNQFVKLAAVKLELETTHARALQFDDMSGLGVIVGKRLLKEIAAAAWPRSMPLDVDIKVPAVPLLEGEGLQSAEARSRNDVARIARAPGKEEDGDQKTGIQTLQTTLTRMIEGPQYPFPGSYGFSNEKEGWLDCISSNH</sequence>
<proteinExistence type="predicted"/>
<protein>
    <submittedName>
        <fullName evidence="1">Uncharacterized protein</fullName>
    </submittedName>
</protein>
<accession>A0A0D9ZJH9</accession>
<dbReference type="HOGENOM" id="CLU_1443141_0_0_1"/>
<reference evidence="1" key="1">
    <citation type="submission" date="2015-04" db="UniProtKB">
        <authorList>
            <consortium name="EnsemblPlants"/>
        </authorList>
    </citation>
    <scope>IDENTIFICATION</scope>
</reference>
<dbReference type="EnsemblPlants" id="OGLUM04G08870.1">
    <property type="protein sequence ID" value="OGLUM04G08870.1"/>
    <property type="gene ID" value="OGLUM04G08870"/>
</dbReference>